<sequence length="341" mass="37810">MATITNPGSCESECKEIHESLENLTHLAPALAIKTQIEKRQIREKYMEMYGEDLISCLQKRTTQLAKSGGDGLGVSSGAAGAALALWMLDPIERDAVVAREALDQKSETNYRAVVEMFAGRKSSHVVRIKQVYQAKFGRVIDQDVLCIEPPHDPYKKILVALVASHKAHHADLSQHIAKCDARRLYQTGEGRSGAIDEAVVIELLSKRSIPQLNLTFSTYKHIYGHDYTKSLKKENYGEFEDALDVVVKCISNPPKYYAQTLYGSIKGITKDKGGLARVMVSRAEIDMDEIQRVYKNKYGTDLIEAICESIPSGHYRDFLVALARKTSSTASSFSSLSTSS</sequence>
<keyword evidence="2" id="KW-1185">Reference proteome</keyword>
<evidence type="ECO:0000313" key="2">
    <source>
        <dbReference type="Proteomes" id="UP000828048"/>
    </source>
</evidence>
<comment type="caution">
    <text evidence="1">The sequence shown here is derived from an EMBL/GenBank/DDBJ whole genome shotgun (WGS) entry which is preliminary data.</text>
</comment>
<gene>
    <name evidence="1" type="ORF">Vadar_026127</name>
</gene>
<dbReference type="Proteomes" id="UP000828048">
    <property type="component" value="Chromosome 11"/>
</dbReference>
<evidence type="ECO:0000313" key="1">
    <source>
        <dbReference type="EMBL" id="KAH7855551.1"/>
    </source>
</evidence>
<reference evidence="1 2" key="1">
    <citation type="journal article" date="2021" name="Hortic Res">
        <title>High-quality reference genome and annotation aids understanding of berry development for evergreen blueberry (Vaccinium darrowii).</title>
        <authorList>
            <person name="Yu J."/>
            <person name="Hulse-Kemp A.M."/>
            <person name="Babiker E."/>
            <person name="Staton M."/>
        </authorList>
    </citation>
    <scope>NUCLEOTIDE SEQUENCE [LARGE SCALE GENOMIC DNA]</scope>
    <source>
        <strain evidence="2">cv. NJ 8807/NJ 8810</strain>
        <tissue evidence="1">Young leaf</tissue>
    </source>
</reference>
<name>A0ACB7YPK1_9ERIC</name>
<proteinExistence type="predicted"/>
<protein>
    <submittedName>
        <fullName evidence="1">Uncharacterized protein</fullName>
    </submittedName>
</protein>
<dbReference type="EMBL" id="CM037161">
    <property type="protein sequence ID" value="KAH7855551.1"/>
    <property type="molecule type" value="Genomic_DNA"/>
</dbReference>
<accession>A0ACB7YPK1</accession>
<organism evidence="1 2">
    <name type="scientific">Vaccinium darrowii</name>
    <dbReference type="NCBI Taxonomy" id="229202"/>
    <lineage>
        <taxon>Eukaryota</taxon>
        <taxon>Viridiplantae</taxon>
        <taxon>Streptophyta</taxon>
        <taxon>Embryophyta</taxon>
        <taxon>Tracheophyta</taxon>
        <taxon>Spermatophyta</taxon>
        <taxon>Magnoliopsida</taxon>
        <taxon>eudicotyledons</taxon>
        <taxon>Gunneridae</taxon>
        <taxon>Pentapetalae</taxon>
        <taxon>asterids</taxon>
        <taxon>Ericales</taxon>
        <taxon>Ericaceae</taxon>
        <taxon>Vaccinioideae</taxon>
        <taxon>Vaccinieae</taxon>
        <taxon>Vaccinium</taxon>
    </lineage>
</organism>